<dbReference type="Proteomes" id="UP000199021">
    <property type="component" value="Unassembled WGS sequence"/>
</dbReference>
<accession>A0A1H9JQE5</accession>
<organism evidence="2 3">
    <name type="scientific">Neolewinella agarilytica</name>
    <dbReference type="NCBI Taxonomy" id="478744"/>
    <lineage>
        <taxon>Bacteria</taxon>
        <taxon>Pseudomonadati</taxon>
        <taxon>Bacteroidota</taxon>
        <taxon>Saprospiria</taxon>
        <taxon>Saprospirales</taxon>
        <taxon>Lewinellaceae</taxon>
        <taxon>Neolewinella</taxon>
    </lineage>
</organism>
<feature type="domain" description="VWFA" evidence="1">
    <location>
        <begin position="25"/>
        <end position="217"/>
    </location>
</feature>
<dbReference type="PROSITE" id="PS50234">
    <property type="entry name" value="VWFA"/>
    <property type="match status" value="1"/>
</dbReference>
<dbReference type="InterPro" id="IPR002035">
    <property type="entry name" value="VWF_A"/>
</dbReference>
<dbReference type="Pfam" id="PF13519">
    <property type="entry name" value="VWA_2"/>
    <property type="match status" value="1"/>
</dbReference>
<dbReference type="AlphaFoldDB" id="A0A1H9JQE5"/>
<dbReference type="EMBL" id="FOFB01000018">
    <property type="protein sequence ID" value="SEQ89037.1"/>
    <property type="molecule type" value="Genomic_DNA"/>
</dbReference>
<sequence length="225" mass="24139">MSDNFEQFPEIGQIDTPKQFHQLGIFVLDGSGSMAGQAQGGVTKADAVNIAVRDLLTRFKVSRVKQNFSFSVVTFDTSAQLRTPITEASNIDDNDDYNPLNGHGGGTNIFEGLKIAEQQANDFLNQADGDGVPHSVIILVMTDGACFNPGLTVQTSENIKNGPSGGKITICSTFFGQVGNSDEGAKNLLRDIATDRVMGFKEVYDAETLRTFFEKSISSASGVTI</sequence>
<evidence type="ECO:0000313" key="3">
    <source>
        <dbReference type="Proteomes" id="UP000199021"/>
    </source>
</evidence>
<dbReference type="InterPro" id="IPR036465">
    <property type="entry name" value="vWFA_dom_sf"/>
</dbReference>
<evidence type="ECO:0000259" key="1">
    <source>
        <dbReference type="PROSITE" id="PS50234"/>
    </source>
</evidence>
<dbReference type="RefSeq" id="WP_090170241.1">
    <property type="nucleotide sequence ID" value="NZ_FOFB01000018.1"/>
</dbReference>
<dbReference type="InParanoid" id="A0A1H9JQE5"/>
<protein>
    <submittedName>
        <fullName evidence="2">Uncharacterized conserved protein YegL, contains vWA domain of TerY type</fullName>
    </submittedName>
</protein>
<name>A0A1H9JQE5_9BACT</name>
<dbReference type="STRING" id="478744.SAMN05444359_11824"/>
<reference evidence="3" key="1">
    <citation type="submission" date="2016-10" db="EMBL/GenBank/DDBJ databases">
        <authorList>
            <person name="Varghese N."/>
            <person name="Submissions S."/>
        </authorList>
    </citation>
    <scope>NUCLEOTIDE SEQUENCE [LARGE SCALE GENOMIC DNA]</scope>
    <source>
        <strain evidence="3">DSM 24740</strain>
    </source>
</reference>
<dbReference type="SUPFAM" id="SSF53300">
    <property type="entry name" value="vWA-like"/>
    <property type="match status" value="1"/>
</dbReference>
<proteinExistence type="predicted"/>
<keyword evidence="3" id="KW-1185">Reference proteome</keyword>
<dbReference type="Gene3D" id="3.40.50.410">
    <property type="entry name" value="von Willebrand factor, type A domain"/>
    <property type="match status" value="1"/>
</dbReference>
<dbReference type="CDD" id="cd00198">
    <property type="entry name" value="vWFA"/>
    <property type="match status" value="1"/>
</dbReference>
<evidence type="ECO:0000313" key="2">
    <source>
        <dbReference type="EMBL" id="SEQ89037.1"/>
    </source>
</evidence>
<dbReference type="OrthoDB" id="1437859at2"/>
<dbReference type="SMART" id="SM00327">
    <property type="entry name" value="VWA"/>
    <property type="match status" value="1"/>
</dbReference>
<gene>
    <name evidence="2" type="ORF">SAMN05444359_11824</name>
</gene>